<dbReference type="AlphaFoldDB" id="A0AAW3ZLR3"/>
<dbReference type="PROSITE" id="PS51257">
    <property type="entry name" value="PROKAR_LIPOPROTEIN"/>
    <property type="match status" value="1"/>
</dbReference>
<gene>
    <name evidence="2" type="ORF">IFO71_05765</name>
</gene>
<evidence type="ECO:0000313" key="3">
    <source>
        <dbReference type="Proteomes" id="UP000613768"/>
    </source>
</evidence>
<keyword evidence="3" id="KW-1185">Reference proteome</keyword>
<sequence length="413" mass="46597">MSSRWRSALALVLAAGCGVSQAQDEFDDWQDWDDPSLLSGYLEYRSAQRFDRNPLFPHRASRDELKLKLEASDQADRLAWDVQLDLYADSLEGRLRSDLREASLSFTLTDRAQFKLGRQVLGWGTGDLLFVNDRFPKDFVAPLSGGDDANFKVPSNTLRLLAGLGPLNVDLAYTPRFTSDRFPDGRRLSLFDPTLQRLVGGSRLLDPEPPNNSETALRLARSHNGIEYAAYAYRGFDKQPLSADRNGAAQFRRRDTLGASVRGPLWGGIASAELGRERRRDGAADDSVVVPDKSAIMLGFERELRAKLSGGVQLYHERFDHHPRALNPFAQGQRQLISLRLTQSSMQDRLQLSAIQFYSPDRHDRWLRGTASYRFSDDWLAGVQLNLFGGLPNTLFGQFTDDSQLGLWLRRQF</sequence>
<accession>A0AAW3ZLR3</accession>
<evidence type="ECO:0008006" key="4">
    <source>
        <dbReference type="Google" id="ProtNLM"/>
    </source>
</evidence>
<feature type="signal peptide" evidence="1">
    <location>
        <begin position="1"/>
        <end position="22"/>
    </location>
</feature>
<evidence type="ECO:0000256" key="1">
    <source>
        <dbReference type="SAM" id="SignalP"/>
    </source>
</evidence>
<keyword evidence="1" id="KW-0732">Signal</keyword>
<dbReference type="EMBL" id="JACYTR010000007">
    <property type="protein sequence ID" value="MBD8525246.1"/>
    <property type="molecule type" value="Genomic_DNA"/>
</dbReference>
<reference evidence="2 3" key="1">
    <citation type="submission" date="2020-09" db="EMBL/GenBank/DDBJ databases">
        <title>Pseudoxanthomonas sp. CAU 1598 isolated from sand of Yaerae Beach.</title>
        <authorList>
            <person name="Kim W."/>
        </authorList>
    </citation>
    <scope>NUCLEOTIDE SEQUENCE [LARGE SCALE GENOMIC DNA]</scope>
    <source>
        <strain evidence="2 3">CAU 1598</strain>
    </source>
</reference>
<feature type="chain" id="PRO_5043744595" description="Alginate export domain-containing protein" evidence="1">
    <location>
        <begin position="23"/>
        <end position="413"/>
    </location>
</feature>
<comment type="caution">
    <text evidence="2">The sequence shown here is derived from an EMBL/GenBank/DDBJ whole genome shotgun (WGS) entry which is preliminary data.</text>
</comment>
<dbReference type="Proteomes" id="UP000613768">
    <property type="component" value="Unassembled WGS sequence"/>
</dbReference>
<protein>
    <recommendedName>
        <fullName evidence="4">Alginate export domain-containing protein</fullName>
    </recommendedName>
</protein>
<name>A0AAW3ZLR3_9GAMM</name>
<dbReference type="RefSeq" id="WP_192028585.1">
    <property type="nucleotide sequence ID" value="NZ_JACYTR010000007.1"/>
</dbReference>
<evidence type="ECO:0000313" key="2">
    <source>
        <dbReference type="EMBL" id="MBD8525246.1"/>
    </source>
</evidence>
<proteinExistence type="predicted"/>
<organism evidence="2 3">
    <name type="scientific">Pseudomarimonas arenosa</name>
    <dbReference type="NCBI Taxonomy" id="2774145"/>
    <lineage>
        <taxon>Bacteria</taxon>
        <taxon>Pseudomonadati</taxon>
        <taxon>Pseudomonadota</taxon>
        <taxon>Gammaproteobacteria</taxon>
        <taxon>Lysobacterales</taxon>
        <taxon>Lysobacteraceae</taxon>
        <taxon>Pseudomarimonas</taxon>
    </lineage>
</organism>